<dbReference type="Pfam" id="PF01245">
    <property type="entry name" value="Ribosomal_L19"/>
    <property type="match status" value="1"/>
</dbReference>
<dbReference type="OrthoDB" id="432645at2759"/>
<accession>A0A1Y2HEK3</accession>
<reference evidence="4 5" key="1">
    <citation type="submission" date="2016-07" db="EMBL/GenBank/DDBJ databases">
        <title>Pervasive Adenine N6-methylation of Active Genes in Fungi.</title>
        <authorList>
            <consortium name="DOE Joint Genome Institute"/>
            <person name="Mondo S.J."/>
            <person name="Dannebaum R.O."/>
            <person name="Kuo R.C."/>
            <person name="Labutti K."/>
            <person name="Haridas S."/>
            <person name="Kuo A."/>
            <person name="Salamov A."/>
            <person name="Ahrendt S.R."/>
            <person name="Lipzen A."/>
            <person name="Sullivan W."/>
            <person name="Andreopoulos W.B."/>
            <person name="Clum A."/>
            <person name="Lindquist E."/>
            <person name="Daum C."/>
            <person name="Ramamoorthy G.K."/>
            <person name="Gryganskyi A."/>
            <person name="Culley D."/>
            <person name="Magnuson J.K."/>
            <person name="James T.Y."/>
            <person name="O'Malley M.A."/>
            <person name="Stajich J.E."/>
            <person name="Spatafora J.W."/>
            <person name="Visel A."/>
            <person name="Grigoriev I.V."/>
        </authorList>
    </citation>
    <scope>NUCLEOTIDE SEQUENCE [LARGE SCALE GENOMIC DNA]</scope>
    <source>
        <strain evidence="4 5">PL171</strain>
    </source>
</reference>
<sequence length="240" mass="26207">MTLCNMFRSFYRPVSSAAATTAGRTTRPASAPITARLSAVSVSVSGSIPNTLPTSSPTSSLLSSRPRPAAMSTLVRIQQDQANVAHYNTDGRAALFDKANKNRIRAGAIVQITSLTSMTKGKPVTFAGVVISVRHKGIDTSVTLRNYVLKTGVEQTYKVYSPMITAIKVLKPNASFNRNKLYFLRENPQLVKWGVVDELVKTEAHCSTPLNGYSYIYKTGVHAHVGVSVFEPPPRHMRHM</sequence>
<evidence type="ECO:0000256" key="3">
    <source>
        <dbReference type="ARBA" id="ARBA00023274"/>
    </source>
</evidence>
<evidence type="ECO:0000256" key="1">
    <source>
        <dbReference type="ARBA" id="ARBA00005781"/>
    </source>
</evidence>
<dbReference type="STRING" id="765915.A0A1Y2HEK3"/>
<keyword evidence="5" id="KW-1185">Reference proteome</keyword>
<dbReference type="EMBL" id="MCFL01000039">
    <property type="protein sequence ID" value="ORZ33007.1"/>
    <property type="molecule type" value="Genomic_DNA"/>
</dbReference>
<dbReference type="SUPFAM" id="SSF50104">
    <property type="entry name" value="Translation proteins SH3-like domain"/>
    <property type="match status" value="1"/>
</dbReference>
<organism evidence="4 5">
    <name type="scientific">Catenaria anguillulae PL171</name>
    <dbReference type="NCBI Taxonomy" id="765915"/>
    <lineage>
        <taxon>Eukaryota</taxon>
        <taxon>Fungi</taxon>
        <taxon>Fungi incertae sedis</taxon>
        <taxon>Blastocladiomycota</taxon>
        <taxon>Blastocladiomycetes</taxon>
        <taxon>Blastocladiales</taxon>
        <taxon>Catenariaceae</taxon>
        <taxon>Catenaria</taxon>
    </lineage>
</organism>
<comment type="similarity">
    <text evidence="1">Belongs to the bacterial ribosomal protein bL19 family.</text>
</comment>
<dbReference type="PANTHER" id="PTHR15680:SF9">
    <property type="entry name" value="LARGE RIBOSOMAL SUBUNIT PROTEIN BL19M"/>
    <property type="match status" value="1"/>
</dbReference>
<dbReference type="PANTHER" id="PTHR15680">
    <property type="entry name" value="RIBOSOMAL PROTEIN L19"/>
    <property type="match status" value="1"/>
</dbReference>
<protein>
    <submittedName>
        <fullName evidence="4">Translation protein SH3-like domain-containing protein</fullName>
    </submittedName>
</protein>
<gene>
    <name evidence="4" type="ORF">BCR44DRAFT_79118</name>
</gene>
<evidence type="ECO:0000256" key="2">
    <source>
        <dbReference type="ARBA" id="ARBA00022980"/>
    </source>
</evidence>
<proteinExistence type="inferred from homology"/>
<evidence type="ECO:0000313" key="4">
    <source>
        <dbReference type="EMBL" id="ORZ33007.1"/>
    </source>
</evidence>
<dbReference type="PRINTS" id="PR00061">
    <property type="entry name" value="RIBOSOMALL19"/>
</dbReference>
<dbReference type="InterPro" id="IPR001857">
    <property type="entry name" value="Ribosomal_bL19"/>
</dbReference>
<dbReference type="GO" id="GO:0006412">
    <property type="term" value="P:translation"/>
    <property type="evidence" value="ECO:0007669"/>
    <property type="project" value="InterPro"/>
</dbReference>
<dbReference type="AlphaFoldDB" id="A0A1Y2HEK3"/>
<dbReference type="InterPro" id="IPR038657">
    <property type="entry name" value="Ribosomal_bL19_sf"/>
</dbReference>
<dbReference type="Proteomes" id="UP000193411">
    <property type="component" value="Unassembled WGS sequence"/>
</dbReference>
<dbReference type="Gene3D" id="2.30.30.790">
    <property type="match status" value="1"/>
</dbReference>
<dbReference type="GO" id="GO:0003735">
    <property type="term" value="F:structural constituent of ribosome"/>
    <property type="evidence" value="ECO:0007669"/>
    <property type="project" value="InterPro"/>
</dbReference>
<keyword evidence="3" id="KW-0687">Ribonucleoprotein</keyword>
<keyword evidence="2" id="KW-0689">Ribosomal protein</keyword>
<name>A0A1Y2HEK3_9FUNG</name>
<evidence type="ECO:0000313" key="5">
    <source>
        <dbReference type="Proteomes" id="UP000193411"/>
    </source>
</evidence>
<dbReference type="GO" id="GO:0005762">
    <property type="term" value="C:mitochondrial large ribosomal subunit"/>
    <property type="evidence" value="ECO:0007669"/>
    <property type="project" value="TreeGrafter"/>
</dbReference>
<dbReference type="InterPro" id="IPR008991">
    <property type="entry name" value="Translation_prot_SH3-like_sf"/>
</dbReference>
<comment type="caution">
    <text evidence="4">The sequence shown here is derived from an EMBL/GenBank/DDBJ whole genome shotgun (WGS) entry which is preliminary data.</text>
</comment>